<reference evidence="1" key="1">
    <citation type="submission" date="2014-05" db="EMBL/GenBank/DDBJ databases">
        <title>The genome and life-stage specific transcriptomes of Globodera pallida elucidate key aspects of plant parasitism by a cyst nematode.</title>
        <authorList>
            <person name="Cotton J.A."/>
            <person name="Lilley C.J."/>
            <person name="Jones L.M."/>
            <person name="Kikuchi T."/>
            <person name="Reid A.J."/>
            <person name="Thorpe P."/>
            <person name="Tsai I.J."/>
            <person name="Beasley H."/>
            <person name="Blok V."/>
            <person name="Cock P.J.A."/>
            <person name="Van den Akker S.E."/>
            <person name="Holroyd N."/>
            <person name="Hunt M."/>
            <person name="Mantelin S."/>
            <person name="Naghra H."/>
            <person name="Pain A."/>
            <person name="Palomares-Rius J.E."/>
            <person name="Zarowiecki M."/>
            <person name="Berriman M."/>
            <person name="Jones J.T."/>
            <person name="Urwin P.E."/>
        </authorList>
    </citation>
    <scope>NUCLEOTIDE SEQUENCE [LARGE SCALE GENOMIC DNA]</scope>
    <source>
        <strain evidence="1">Lindley</strain>
    </source>
</reference>
<sequence>VRAVLEAMARVHATAWAHPAEWQQMVLADYDDNGTPTYWALEPFFISSVTDGGKEIAKIEPNAIGPLIHRLLPIYRKDFH</sequence>
<keyword evidence="1" id="KW-1185">Reference proteome</keyword>
<reference evidence="2" key="2">
    <citation type="submission" date="2016-06" db="UniProtKB">
        <authorList>
            <consortium name="WormBaseParasite"/>
        </authorList>
    </citation>
    <scope>IDENTIFICATION</scope>
</reference>
<protein>
    <submittedName>
        <fullName evidence="2">CHK domain-containing protein</fullName>
    </submittedName>
</protein>
<name>A0A183CRN2_GLOPA</name>
<organism evidence="1 2">
    <name type="scientific">Globodera pallida</name>
    <name type="common">Potato cyst nematode worm</name>
    <name type="synonym">Heterodera pallida</name>
    <dbReference type="NCBI Taxonomy" id="36090"/>
    <lineage>
        <taxon>Eukaryota</taxon>
        <taxon>Metazoa</taxon>
        <taxon>Ecdysozoa</taxon>
        <taxon>Nematoda</taxon>
        <taxon>Chromadorea</taxon>
        <taxon>Rhabditida</taxon>
        <taxon>Tylenchina</taxon>
        <taxon>Tylenchomorpha</taxon>
        <taxon>Tylenchoidea</taxon>
        <taxon>Heteroderidae</taxon>
        <taxon>Heteroderinae</taxon>
        <taxon>Globodera</taxon>
    </lineage>
</organism>
<dbReference type="AlphaFoldDB" id="A0A183CRN2"/>
<dbReference type="Proteomes" id="UP000050741">
    <property type="component" value="Unassembled WGS sequence"/>
</dbReference>
<dbReference type="WBParaSite" id="GPLIN_001554000">
    <property type="protein sequence ID" value="GPLIN_001554000"/>
    <property type="gene ID" value="GPLIN_001554000"/>
</dbReference>
<evidence type="ECO:0000313" key="2">
    <source>
        <dbReference type="WBParaSite" id="GPLIN_001554000"/>
    </source>
</evidence>
<accession>A0A183CRN2</accession>
<proteinExistence type="predicted"/>
<evidence type="ECO:0000313" key="1">
    <source>
        <dbReference type="Proteomes" id="UP000050741"/>
    </source>
</evidence>